<dbReference type="Gene3D" id="1.20.1250.20">
    <property type="entry name" value="MFS general substrate transporter like domains"/>
    <property type="match status" value="1"/>
</dbReference>
<feature type="transmembrane region" description="Helical" evidence="3">
    <location>
        <begin position="320"/>
        <end position="345"/>
    </location>
</feature>
<dbReference type="OrthoDB" id="6286464at2759"/>
<keyword evidence="3" id="KW-0472">Membrane</keyword>
<evidence type="ECO:0000256" key="2">
    <source>
        <dbReference type="SAM" id="MobiDB-lite"/>
    </source>
</evidence>
<keyword evidence="6" id="KW-1185">Reference proteome</keyword>
<keyword evidence="3" id="KW-1133">Transmembrane helix</keyword>
<evidence type="ECO:0000259" key="4">
    <source>
        <dbReference type="PROSITE" id="PS50850"/>
    </source>
</evidence>
<evidence type="ECO:0000256" key="3">
    <source>
        <dbReference type="SAM" id="Phobius"/>
    </source>
</evidence>
<dbReference type="GO" id="GO:0016020">
    <property type="term" value="C:membrane"/>
    <property type="evidence" value="ECO:0007669"/>
    <property type="project" value="UniProtKB-SubCell"/>
</dbReference>
<dbReference type="InterPro" id="IPR011701">
    <property type="entry name" value="MFS"/>
</dbReference>
<feature type="compositionally biased region" description="Acidic residues" evidence="2">
    <location>
        <begin position="43"/>
        <end position="53"/>
    </location>
</feature>
<dbReference type="SUPFAM" id="SSF103473">
    <property type="entry name" value="MFS general substrate transporter"/>
    <property type="match status" value="1"/>
</dbReference>
<dbReference type="InterPro" id="IPR020846">
    <property type="entry name" value="MFS_dom"/>
</dbReference>
<dbReference type="EMBL" id="NEDP02001990">
    <property type="protein sequence ID" value="OWF52043.1"/>
    <property type="molecule type" value="Genomic_DNA"/>
</dbReference>
<dbReference type="PROSITE" id="PS50850">
    <property type="entry name" value="MFS"/>
    <property type="match status" value="1"/>
</dbReference>
<feature type="domain" description="Major facilitator superfamily (MFS) profile" evidence="4">
    <location>
        <begin position="59"/>
        <end position="501"/>
    </location>
</feature>
<protein>
    <submittedName>
        <fullName evidence="5">Monocarboxylate transporter 12</fullName>
    </submittedName>
</protein>
<feature type="transmembrane region" description="Helical" evidence="3">
    <location>
        <begin position="129"/>
        <end position="147"/>
    </location>
</feature>
<feature type="transmembrane region" description="Helical" evidence="3">
    <location>
        <begin position="186"/>
        <end position="204"/>
    </location>
</feature>
<comment type="subcellular location">
    <subcellularLocation>
        <location evidence="1">Membrane</location>
        <topology evidence="1">Multi-pass membrane protein</topology>
    </subcellularLocation>
</comment>
<name>A0A210QTH9_MIZYE</name>
<dbReference type="PANTHER" id="PTHR11360:SF306">
    <property type="entry name" value="RE01051P"/>
    <property type="match status" value="1"/>
</dbReference>
<comment type="caution">
    <text evidence="5">The sequence shown here is derived from an EMBL/GenBank/DDBJ whole genome shotgun (WGS) entry which is preliminary data.</text>
</comment>
<dbReference type="AlphaFoldDB" id="A0A210QTH9"/>
<feature type="region of interest" description="Disordered" evidence="2">
    <location>
        <begin position="33"/>
        <end position="53"/>
    </location>
</feature>
<evidence type="ECO:0000256" key="1">
    <source>
        <dbReference type="ARBA" id="ARBA00004141"/>
    </source>
</evidence>
<sequence>MQTTIFSETANPVPGEQTDELLYNESDSQRTIVHSTNRKDNSCDDSQDEDELSPPDGGWGWVIVFGSLVIHIILFGIEKSSGIFFLKFDEKFHQSAIVTAWVTTLPGGLRLILGPLCSMLTNKFSFRPIVMAGAVLMGLGMVLTGFANNMTLVFISFAIIEGLGMSLVYSPAVVIVGKYFTGRRGLAVGIATSSFGSFLFPTFIEFLFDYYGFLGAMLMLAGTSLNIMVCGSLFTPPPERKTRRRQKTSTDEINVTEQFLRPQLQDEINGKAADAEQSERATCDQECVCRVPCVSKVPCSTMCLRRSKTKVSQMLSDPRFATFCVALFLFSIAAHSAYAFIPLYAKQIAITDSQTTYVVALTILADGLGKVCLGAVLDIGRVKQYRVLAYNLTLVLVGLVYICLPSTSTFIQLCVVSSTFGLLFGGIMSQKSVVTADILGVDKLADAFGMLNLFQGAGAFIGPPISGLIKDTRGDNNAGFYFGGVTTIAGSVIFAVANSVHYVKSKQHDNSV</sequence>
<dbReference type="PANTHER" id="PTHR11360">
    <property type="entry name" value="MONOCARBOXYLATE TRANSPORTER"/>
    <property type="match status" value="1"/>
</dbReference>
<dbReference type="CDD" id="cd17352">
    <property type="entry name" value="MFS_MCT_SLC16"/>
    <property type="match status" value="1"/>
</dbReference>
<evidence type="ECO:0000313" key="5">
    <source>
        <dbReference type="EMBL" id="OWF52043.1"/>
    </source>
</evidence>
<proteinExistence type="predicted"/>
<feature type="transmembrane region" description="Helical" evidence="3">
    <location>
        <begin position="387"/>
        <end position="404"/>
    </location>
</feature>
<dbReference type="Proteomes" id="UP000242188">
    <property type="component" value="Unassembled WGS sequence"/>
</dbReference>
<accession>A0A210QTH9</accession>
<dbReference type="InterPro" id="IPR036259">
    <property type="entry name" value="MFS_trans_sf"/>
</dbReference>
<dbReference type="Pfam" id="PF07690">
    <property type="entry name" value="MFS_1"/>
    <property type="match status" value="1"/>
</dbReference>
<feature type="transmembrane region" description="Helical" evidence="3">
    <location>
        <begin position="153"/>
        <end position="174"/>
    </location>
</feature>
<feature type="transmembrane region" description="Helical" evidence="3">
    <location>
        <begin position="447"/>
        <end position="466"/>
    </location>
</feature>
<evidence type="ECO:0000313" key="6">
    <source>
        <dbReference type="Proteomes" id="UP000242188"/>
    </source>
</evidence>
<keyword evidence="3" id="KW-0812">Transmembrane</keyword>
<gene>
    <name evidence="5" type="ORF">KP79_PYT00655</name>
</gene>
<feature type="transmembrane region" description="Helical" evidence="3">
    <location>
        <begin position="210"/>
        <end position="235"/>
    </location>
</feature>
<dbReference type="GO" id="GO:0008028">
    <property type="term" value="F:monocarboxylic acid transmembrane transporter activity"/>
    <property type="evidence" value="ECO:0007669"/>
    <property type="project" value="TreeGrafter"/>
</dbReference>
<feature type="transmembrane region" description="Helical" evidence="3">
    <location>
        <begin position="357"/>
        <end position="380"/>
    </location>
</feature>
<feature type="transmembrane region" description="Helical" evidence="3">
    <location>
        <begin position="58"/>
        <end position="77"/>
    </location>
</feature>
<feature type="transmembrane region" description="Helical" evidence="3">
    <location>
        <begin position="478"/>
        <end position="497"/>
    </location>
</feature>
<reference evidence="5 6" key="1">
    <citation type="journal article" date="2017" name="Nat. Ecol. Evol.">
        <title>Scallop genome provides insights into evolution of bilaterian karyotype and development.</title>
        <authorList>
            <person name="Wang S."/>
            <person name="Zhang J."/>
            <person name="Jiao W."/>
            <person name="Li J."/>
            <person name="Xun X."/>
            <person name="Sun Y."/>
            <person name="Guo X."/>
            <person name="Huan P."/>
            <person name="Dong B."/>
            <person name="Zhang L."/>
            <person name="Hu X."/>
            <person name="Sun X."/>
            <person name="Wang J."/>
            <person name="Zhao C."/>
            <person name="Wang Y."/>
            <person name="Wang D."/>
            <person name="Huang X."/>
            <person name="Wang R."/>
            <person name="Lv J."/>
            <person name="Li Y."/>
            <person name="Zhang Z."/>
            <person name="Liu B."/>
            <person name="Lu W."/>
            <person name="Hui Y."/>
            <person name="Liang J."/>
            <person name="Zhou Z."/>
            <person name="Hou R."/>
            <person name="Li X."/>
            <person name="Liu Y."/>
            <person name="Li H."/>
            <person name="Ning X."/>
            <person name="Lin Y."/>
            <person name="Zhao L."/>
            <person name="Xing Q."/>
            <person name="Dou J."/>
            <person name="Li Y."/>
            <person name="Mao J."/>
            <person name="Guo H."/>
            <person name="Dou H."/>
            <person name="Li T."/>
            <person name="Mu C."/>
            <person name="Jiang W."/>
            <person name="Fu Q."/>
            <person name="Fu X."/>
            <person name="Miao Y."/>
            <person name="Liu J."/>
            <person name="Yu Q."/>
            <person name="Li R."/>
            <person name="Liao H."/>
            <person name="Li X."/>
            <person name="Kong Y."/>
            <person name="Jiang Z."/>
            <person name="Chourrout D."/>
            <person name="Li R."/>
            <person name="Bao Z."/>
        </authorList>
    </citation>
    <scope>NUCLEOTIDE SEQUENCE [LARGE SCALE GENOMIC DNA]</scope>
    <source>
        <strain evidence="5 6">PY_sf001</strain>
    </source>
</reference>
<dbReference type="InterPro" id="IPR050327">
    <property type="entry name" value="Proton-linked_MCT"/>
</dbReference>
<organism evidence="5 6">
    <name type="scientific">Mizuhopecten yessoensis</name>
    <name type="common">Japanese scallop</name>
    <name type="synonym">Patinopecten yessoensis</name>
    <dbReference type="NCBI Taxonomy" id="6573"/>
    <lineage>
        <taxon>Eukaryota</taxon>
        <taxon>Metazoa</taxon>
        <taxon>Spiralia</taxon>
        <taxon>Lophotrochozoa</taxon>
        <taxon>Mollusca</taxon>
        <taxon>Bivalvia</taxon>
        <taxon>Autobranchia</taxon>
        <taxon>Pteriomorphia</taxon>
        <taxon>Pectinida</taxon>
        <taxon>Pectinoidea</taxon>
        <taxon>Pectinidae</taxon>
        <taxon>Mizuhopecten</taxon>
    </lineage>
</organism>